<dbReference type="PROSITE" id="PS50893">
    <property type="entry name" value="ABC_TRANSPORTER_2"/>
    <property type="match status" value="1"/>
</dbReference>
<feature type="domain" description="ABC transporter" evidence="6">
    <location>
        <begin position="2"/>
        <end position="234"/>
    </location>
</feature>
<dbReference type="PROSITE" id="PS00211">
    <property type="entry name" value="ABC_TRANSPORTER_1"/>
    <property type="match status" value="1"/>
</dbReference>
<evidence type="ECO:0000256" key="4">
    <source>
        <dbReference type="ARBA" id="ARBA00022840"/>
    </source>
</evidence>
<dbReference type="SUPFAM" id="SSF52540">
    <property type="entry name" value="P-loop containing nucleoside triphosphate hydrolases"/>
    <property type="match status" value="1"/>
</dbReference>
<evidence type="ECO:0000256" key="1">
    <source>
        <dbReference type="ARBA" id="ARBA00005417"/>
    </source>
</evidence>
<dbReference type="RefSeq" id="WP_148132908.1">
    <property type="nucleotide sequence ID" value="NZ_CP017634.1"/>
</dbReference>
<organism evidence="7 8">
    <name type="scientific">Formimonas warabiya</name>
    <dbReference type="NCBI Taxonomy" id="1761012"/>
    <lineage>
        <taxon>Bacteria</taxon>
        <taxon>Bacillati</taxon>
        <taxon>Bacillota</taxon>
        <taxon>Clostridia</taxon>
        <taxon>Eubacteriales</taxon>
        <taxon>Peptococcaceae</taxon>
        <taxon>Candidatus Formimonas</taxon>
    </lineage>
</organism>
<sequence>MLKLSNINAGYGKLGVLWNVSLEVNEGEFVALLGPNGVGKTTALRTISGIVTPAQGEVWFMGKKINGLPVQKITRMGISYVTDDGCLFSGMTVMENLMLGAYTIKDKKKVKASLEKVFALFPRLAERKKQFAGSMSGGERKMLAIARGLMPDPKLMLVDEPSLGLAPKLVLDVFKTLKELTTMGVTVLLVEQNVNTTLKIVDRGYVLEQGSIVQEGSSQELRENDHIKKTYLGIA</sequence>
<dbReference type="EMBL" id="CP017634">
    <property type="protein sequence ID" value="ATW23745.1"/>
    <property type="molecule type" value="Genomic_DNA"/>
</dbReference>
<dbReference type="InterPro" id="IPR027417">
    <property type="entry name" value="P-loop_NTPase"/>
</dbReference>
<reference evidence="7 8" key="1">
    <citation type="submission" date="2016-10" db="EMBL/GenBank/DDBJ databases">
        <title>Complete Genome Sequence of Peptococcaceae strain DCMF.</title>
        <authorList>
            <person name="Edwards R.J."/>
            <person name="Holland S.I."/>
            <person name="Deshpande N.P."/>
            <person name="Wong Y.K."/>
            <person name="Ertan H."/>
            <person name="Manefield M."/>
            <person name="Russell T.L."/>
            <person name="Lee M.J."/>
        </authorList>
    </citation>
    <scope>NUCLEOTIDE SEQUENCE [LARGE SCALE GENOMIC DNA]</scope>
    <source>
        <strain evidence="7 8">DCMF</strain>
    </source>
</reference>
<proteinExistence type="inferred from homology"/>
<accession>A0A3G1KNQ4</accession>
<dbReference type="GO" id="GO:0015658">
    <property type="term" value="F:branched-chain amino acid transmembrane transporter activity"/>
    <property type="evidence" value="ECO:0007669"/>
    <property type="project" value="TreeGrafter"/>
</dbReference>
<dbReference type="GO" id="GO:0015807">
    <property type="term" value="P:L-amino acid transport"/>
    <property type="evidence" value="ECO:0007669"/>
    <property type="project" value="TreeGrafter"/>
</dbReference>
<dbReference type="KEGG" id="fwa:DCMF_02100"/>
<keyword evidence="5" id="KW-0029">Amino-acid transport</keyword>
<evidence type="ECO:0000256" key="2">
    <source>
        <dbReference type="ARBA" id="ARBA00022448"/>
    </source>
</evidence>
<evidence type="ECO:0000313" key="8">
    <source>
        <dbReference type="Proteomes" id="UP000323521"/>
    </source>
</evidence>
<dbReference type="Pfam" id="PF00005">
    <property type="entry name" value="ABC_tran"/>
    <property type="match status" value="1"/>
</dbReference>
<keyword evidence="3" id="KW-0547">Nucleotide-binding</keyword>
<keyword evidence="4 7" id="KW-0067">ATP-binding</keyword>
<gene>
    <name evidence="7" type="primary">livF</name>
    <name evidence="7" type="ORF">DCMF_02100</name>
</gene>
<dbReference type="AlphaFoldDB" id="A0A3G1KNQ4"/>
<dbReference type="SMART" id="SM00382">
    <property type="entry name" value="AAA"/>
    <property type="match status" value="1"/>
</dbReference>
<dbReference type="PANTHER" id="PTHR43820:SF4">
    <property type="entry name" value="HIGH-AFFINITY BRANCHED-CHAIN AMINO ACID TRANSPORT ATP-BINDING PROTEIN LIVF"/>
    <property type="match status" value="1"/>
</dbReference>
<protein>
    <submittedName>
        <fullName evidence="7">Branched-chain amino acid ABC transporter ATP-binding protein</fullName>
    </submittedName>
</protein>
<evidence type="ECO:0000256" key="5">
    <source>
        <dbReference type="ARBA" id="ARBA00022970"/>
    </source>
</evidence>
<comment type="similarity">
    <text evidence="1">Belongs to the ABC transporter superfamily.</text>
</comment>
<evidence type="ECO:0000259" key="6">
    <source>
        <dbReference type="PROSITE" id="PS50893"/>
    </source>
</evidence>
<dbReference type="OrthoDB" id="9779136at2"/>
<dbReference type="PANTHER" id="PTHR43820">
    <property type="entry name" value="HIGH-AFFINITY BRANCHED-CHAIN AMINO ACID TRANSPORT ATP-BINDING PROTEIN LIVF"/>
    <property type="match status" value="1"/>
</dbReference>
<dbReference type="InterPro" id="IPR003593">
    <property type="entry name" value="AAA+_ATPase"/>
</dbReference>
<dbReference type="GO" id="GO:0016887">
    <property type="term" value="F:ATP hydrolysis activity"/>
    <property type="evidence" value="ECO:0007669"/>
    <property type="project" value="InterPro"/>
</dbReference>
<dbReference type="Gene3D" id="3.40.50.300">
    <property type="entry name" value="P-loop containing nucleotide triphosphate hydrolases"/>
    <property type="match status" value="1"/>
</dbReference>
<dbReference type="InterPro" id="IPR052156">
    <property type="entry name" value="BCAA_Transport_ATP-bd_LivF"/>
</dbReference>
<evidence type="ECO:0000313" key="7">
    <source>
        <dbReference type="EMBL" id="ATW23745.1"/>
    </source>
</evidence>
<evidence type="ECO:0000256" key="3">
    <source>
        <dbReference type="ARBA" id="ARBA00022741"/>
    </source>
</evidence>
<keyword evidence="2" id="KW-0813">Transport</keyword>
<keyword evidence="8" id="KW-1185">Reference proteome</keyword>
<dbReference type="CDD" id="cd03224">
    <property type="entry name" value="ABC_TM1139_LivF_branched"/>
    <property type="match status" value="1"/>
</dbReference>
<name>A0A3G1KNQ4_FORW1</name>
<dbReference type="InterPro" id="IPR017871">
    <property type="entry name" value="ABC_transporter-like_CS"/>
</dbReference>
<dbReference type="InterPro" id="IPR003439">
    <property type="entry name" value="ABC_transporter-like_ATP-bd"/>
</dbReference>
<dbReference type="Proteomes" id="UP000323521">
    <property type="component" value="Chromosome"/>
</dbReference>
<dbReference type="GO" id="GO:0005524">
    <property type="term" value="F:ATP binding"/>
    <property type="evidence" value="ECO:0007669"/>
    <property type="project" value="UniProtKB-KW"/>
</dbReference>